<dbReference type="CTD" id="6758445"/>
<dbReference type="PANTHER" id="PTHR15065">
    <property type="entry name" value="INSULINOMA-ASSOCIATED 1"/>
    <property type="match status" value="1"/>
</dbReference>
<sequence>MPKVYVMKDRPYLYHPFKSVPYVNNYMYENPSKAALFNNTYPEYNYPMLSPSGLGMMPLLDSPLYRSSAYPLQHHAATAAAAAAAAMMANQQQALKLQLDNAFLHNLGQFSSILPMNTCEKTISPVSTSFPTSQKFEKLSSKIESPNAVYPSCPKEEFEHQFRKCRSSSPTDSDITVQSNADSCISKKSSSIPNEYICQLCKNTFPNPLGLAQHKCPKIVHVQHKCPECGKVFNCPANLASHRRWHKPKDKTDSDLTSTHNHQNSTEINVTNV</sequence>
<dbReference type="SMART" id="SM00355">
    <property type="entry name" value="ZnF_C2H2"/>
    <property type="match status" value="2"/>
</dbReference>
<proteinExistence type="predicted"/>
<evidence type="ECO:0000313" key="13">
    <source>
        <dbReference type="Proteomes" id="UP000009022"/>
    </source>
</evidence>
<evidence type="ECO:0000313" key="12">
    <source>
        <dbReference type="EMBL" id="EDV20282.1"/>
    </source>
</evidence>
<dbReference type="AlphaFoldDB" id="B3SAB5"/>
<feature type="domain" description="C2H2-type" evidence="11">
    <location>
        <begin position="224"/>
        <end position="251"/>
    </location>
</feature>
<dbReference type="InterPro" id="IPR042972">
    <property type="entry name" value="INSM1/2"/>
</dbReference>
<keyword evidence="3" id="KW-0677">Repeat</keyword>
<dbReference type="eggNOG" id="KOG3993">
    <property type="taxonomic scope" value="Eukaryota"/>
</dbReference>
<dbReference type="SUPFAM" id="SSF57667">
    <property type="entry name" value="beta-beta-alpha zinc fingers"/>
    <property type="match status" value="1"/>
</dbReference>
<dbReference type="PANTHER" id="PTHR15065:SF4">
    <property type="entry name" value="LD18634P"/>
    <property type="match status" value="1"/>
</dbReference>
<evidence type="ECO:0000256" key="3">
    <source>
        <dbReference type="ARBA" id="ARBA00022737"/>
    </source>
</evidence>
<keyword evidence="2" id="KW-0479">Metal-binding</keyword>
<evidence type="ECO:0000256" key="2">
    <source>
        <dbReference type="ARBA" id="ARBA00022723"/>
    </source>
</evidence>
<dbReference type="EMBL" id="DS985261">
    <property type="protein sequence ID" value="EDV20282.1"/>
    <property type="molecule type" value="Genomic_DNA"/>
</dbReference>
<dbReference type="GO" id="GO:0005634">
    <property type="term" value="C:nucleus"/>
    <property type="evidence" value="ECO:0007669"/>
    <property type="project" value="UniProtKB-SubCell"/>
</dbReference>
<dbReference type="PROSITE" id="PS50157">
    <property type="entry name" value="ZINC_FINGER_C2H2_2"/>
    <property type="match status" value="1"/>
</dbReference>
<keyword evidence="4 9" id="KW-0863">Zinc-finger</keyword>
<dbReference type="STRING" id="10228.B3SAB5"/>
<evidence type="ECO:0000256" key="4">
    <source>
        <dbReference type="ARBA" id="ARBA00022771"/>
    </source>
</evidence>
<dbReference type="FunFam" id="3.30.160.60:FF:001896">
    <property type="entry name" value="insulinoma-associated protein 1b"/>
    <property type="match status" value="1"/>
</dbReference>
<dbReference type="PROSITE" id="PS00028">
    <property type="entry name" value="ZINC_FINGER_C2H2_1"/>
    <property type="match status" value="1"/>
</dbReference>
<evidence type="ECO:0000256" key="10">
    <source>
        <dbReference type="SAM" id="MobiDB-lite"/>
    </source>
</evidence>
<reference evidence="12 13" key="1">
    <citation type="journal article" date="2008" name="Nature">
        <title>The Trichoplax genome and the nature of placozoans.</title>
        <authorList>
            <person name="Srivastava M."/>
            <person name="Begovic E."/>
            <person name="Chapman J."/>
            <person name="Putnam N.H."/>
            <person name="Hellsten U."/>
            <person name="Kawashima T."/>
            <person name="Kuo A."/>
            <person name="Mitros T."/>
            <person name="Salamov A."/>
            <person name="Carpenter M.L."/>
            <person name="Signorovitch A.Y."/>
            <person name="Moreno M.A."/>
            <person name="Kamm K."/>
            <person name="Grimwood J."/>
            <person name="Schmutz J."/>
            <person name="Shapiro H."/>
            <person name="Grigoriev I.V."/>
            <person name="Buss L.W."/>
            <person name="Schierwater B."/>
            <person name="Dellaporta S.L."/>
            <person name="Rokhsar D.S."/>
        </authorList>
    </citation>
    <scope>NUCLEOTIDE SEQUENCE [LARGE SCALE GENOMIC DNA]</scope>
    <source>
        <strain evidence="12 13">Grell-BS-1999</strain>
    </source>
</reference>
<dbReference type="InterPro" id="IPR036236">
    <property type="entry name" value="Znf_C2H2_sf"/>
</dbReference>
<gene>
    <name evidence="12" type="ORF">TRIADDRAFT_61203</name>
</gene>
<dbReference type="GO" id="GO:0030154">
    <property type="term" value="P:cell differentiation"/>
    <property type="evidence" value="ECO:0007669"/>
    <property type="project" value="UniProtKB-ARBA"/>
</dbReference>
<evidence type="ECO:0000256" key="5">
    <source>
        <dbReference type="ARBA" id="ARBA00022833"/>
    </source>
</evidence>
<dbReference type="GO" id="GO:0008270">
    <property type="term" value="F:zinc ion binding"/>
    <property type="evidence" value="ECO:0007669"/>
    <property type="project" value="UniProtKB-KW"/>
</dbReference>
<protein>
    <recommendedName>
        <fullName evidence="11">C2H2-type domain-containing protein</fullName>
    </recommendedName>
</protein>
<keyword evidence="5" id="KW-0862">Zinc</keyword>
<dbReference type="InterPro" id="IPR013087">
    <property type="entry name" value="Znf_C2H2_type"/>
</dbReference>
<organism evidence="12 13">
    <name type="scientific">Trichoplax adhaerens</name>
    <name type="common">Trichoplax reptans</name>
    <dbReference type="NCBI Taxonomy" id="10228"/>
    <lineage>
        <taxon>Eukaryota</taxon>
        <taxon>Metazoa</taxon>
        <taxon>Placozoa</taxon>
        <taxon>Uniplacotomia</taxon>
        <taxon>Trichoplacea</taxon>
        <taxon>Trichoplacidae</taxon>
        <taxon>Trichoplax</taxon>
    </lineage>
</organism>
<evidence type="ECO:0000256" key="8">
    <source>
        <dbReference type="ARBA" id="ARBA00023242"/>
    </source>
</evidence>
<dbReference type="RefSeq" id="XP_002117232.1">
    <property type="nucleotide sequence ID" value="XM_002117196.1"/>
</dbReference>
<dbReference type="KEGG" id="tad:TRIADDRAFT_61203"/>
<evidence type="ECO:0000259" key="11">
    <source>
        <dbReference type="PROSITE" id="PS50157"/>
    </source>
</evidence>
<dbReference type="OrthoDB" id="8953942at2759"/>
<dbReference type="HOGENOM" id="CLU_1020574_0_0_1"/>
<accession>B3SAB5</accession>
<dbReference type="Pfam" id="PF00096">
    <property type="entry name" value="zf-C2H2"/>
    <property type="match status" value="1"/>
</dbReference>
<dbReference type="GO" id="GO:0003700">
    <property type="term" value="F:DNA-binding transcription factor activity"/>
    <property type="evidence" value="ECO:0007669"/>
    <property type="project" value="InterPro"/>
</dbReference>
<evidence type="ECO:0000256" key="7">
    <source>
        <dbReference type="ARBA" id="ARBA00023163"/>
    </source>
</evidence>
<feature type="compositionally biased region" description="Polar residues" evidence="10">
    <location>
        <begin position="255"/>
        <end position="273"/>
    </location>
</feature>
<dbReference type="PhylomeDB" id="B3SAB5"/>
<evidence type="ECO:0000256" key="6">
    <source>
        <dbReference type="ARBA" id="ARBA00023015"/>
    </source>
</evidence>
<keyword evidence="13" id="KW-1185">Reference proteome</keyword>
<comment type="subcellular location">
    <subcellularLocation>
        <location evidence="1">Nucleus</location>
    </subcellularLocation>
</comment>
<dbReference type="Proteomes" id="UP000009022">
    <property type="component" value="Unassembled WGS sequence"/>
</dbReference>
<dbReference type="Gene3D" id="3.30.160.60">
    <property type="entry name" value="Classic Zinc Finger"/>
    <property type="match status" value="1"/>
</dbReference>
<evidence type="ECO:0000256" key="1">
    <source>
        <dbReference type="ARBA" id="ARBA00004123"/>
    </source>
</evidence>
<evidence type="ECO:0000256" key="9">
    <source>
        <dbReference type="PROSITE-ProRule" id="PRU00042"/>
    </source>
</evidence>
<name>B3SAB5_TRIAD</name>
<dbReference type="GeneID" id="6758445"/>
<keyword evidence="6" id="KW-0805">Transcription regulation</keyword>
<dbReference type="InParanoid" id="B3SAB5"/>
<keyword evidence="8" id="KW-0539">Nucleus</keyword>
<feature type="region of interest" description="Disordered" evidence="10">
    <location>
        <begin position="244"/>
        <end position="273"/>
    </location>
</feature>
<keyword evidence="7" id="KW-0804">Transcription</keyword>